<evidence type="ECO:0000256" key="1">
    <source>
        <dbReference type="SAM" id="MobiDB-lite"/>
    </source>
</evidence>
<dbReference type="PROSITE" id="PS50108">
    <property type="entry name" value="CRIB"/>
    <property type="match status" value="1"/>
</dbReference>
<name>A0A6P8PUM1_GEOSA</name>
<dbReference type="Proteomes" id="UP000515159">
    <property type="component" value="Chromosome 2"/>
</dbReference>
<gene>
    <name evidence="4 5" type="primary">CDC42EP1</name>
</gene>
<dbReference type="SMART" id="SM00285">
    <property type="entry name" value="PBD"/>
    <property type="match status" value="1"/>
</dbReference>
<dbReference type="GO" id="GO:0031274">
    <property type="term" value="P:positive regulation of pseudopodium assembly"/>
    <property type="evidence" value="ECO:0007669"/>
    <property type="project" value="TreeGrafter"/>
</dbReference>
<feature type="region of interest" description="Disordered" evidence="1">
    <location>
        <begin position="223"/>
        <end position="242"/>
    </location>
</feature>
<dbReference type="CTD" id="11135"/>
<dbReference type="GO" id="GO:0007266">
    <property type="term" value="P:Rho protein signal transduction"/>
    <property type="evidence" value="ECO:0007669"/>
    <property type="project" value="TreeGrafter"/>
</dbReference>
<evidence type="ECO:0000313" key="4">
    <source>
        <dbReference type="RefSeq" id="XP_033785795.1"/>
    </source>
</evidence>
<sequence length="434" mass="48243">MSLGKLPVIKSLVASSHNKRRMRPELTLDMIGPPMGDFRHTMHVGRGGDVFGDTSFLSNHGGTPESGKDNFFLRTLRQVRKSPLRSQQRREEAPPPPVSPIIKNAISLPQLNKPAKETNEKFTFKSNPASPSSEAHQHYGLESGFCTIPRLSRTEKTLENSPTLGVKSKVDDQLFDSLQSFKLDFGPSLLSEFLEVISFPEEGVNDNTKLAATQCCNGEQEVPTIDSRNASPHHRYHESHFDVSPRSKFNHIPWEKDETAEPLPTAPHRVQVTLNGCHPSALECKGPLESPSEEKKINLSKGSPCSRSINVIQGHESVSFGQKPGAMIPTQKPIYDSGEMCKANFGNRPQVLAHESSKMGSAIASTRQDSEEEDTCSSEEEKEEEEEEEKEEEEVGGQEESPRSKESSLRERSQYATLQNDSFAYADEDDEIKV</sequence>
<dbReference type="GO" id="GO:0012505">
    <property type="term" value="C:endomembrane system"/>
    <property type="evidence" value="ECO:0007669"/>
    <property type="project" value="UniProtKB-SubCell"/>
</dbReference>
<feature type="region of interest" description="Disordered" evidence="1">
    <location>
        <begin position="80"/>
        <end position="102"/>
    </location>
</feature>
<dbReference type="KEGG" id="gsh:117353692"/>
<feature type="compositionally biased region" description="Acidic residues" evidence="1">
    <location>
        <begin position="370"/>
        <end position="397"/>
    </location>
</feature>
<dbReference type="AlphaFoldDB" id="A0A6P8PUM1"/>
<dbReference type="GO" id="GO:0005856">
    <property type="term" value="C:cytoskeleton"/>
    <property type="evidence" value="ECO:0007669"/>
    <property type="project" value="TreeGrafter"/>
</dbReference>
<dbReference type="RefSeq" id="XP_033785795.1">
    <property type="nucleotide sequence ID" value="XM_033929904.1"/>
</dbReference>
<dbReference type="GeneID" id="117353692"/>
<dbReference type="GO" id="GO:0008360">
    <property type="term" value="P:regulation of cell shape"/>
    <property type="evidence" value="ECO:0007669"/>
    <property type="project" value="TreeGrafter"/>
</dbReference>
<dbReference type="OrthoDB" id="9887345at2759"/>
<feature type="compositionally biased region" description="Basic and acidic residues" evidence="1">
    <location>
        <begin position="400"/>
        <end position="413"/>
    </location>
</feature>
<dbReference type="GO" id="GO:0005886">
    <property type="term" value="C:plasma membrane"/>
    <property type="evidence" value="ECO:0007669"/>
    <property type="project" value="TreeGrafter"/>
</dbReference>
<evidence type="ECO:0000259" key="2">
    <source>
        <dbReference type="PROSITE" id="PS50108"/>
    </source>
</evidence>
<feature type="region of interest" description="Disordered" evidence="1">
    <location>
        <begin position="355"/>
        <end position="434"/>
    </location>
</feature>
<dbReference type="InterPro" id="IPR051296">
    <property type="entry name" value="Cdc42_Effector_BORG/CEP"/>
</dbReference>
<evidence type="ECO:0000313" key="3">
    <source>
        <dbReference type="Proteomes" id="UP000515159"/>
    </source>
</evidence>
<dbReference type="GO" id="GO:0031267">
    <property type="term" value="F:small GTPase binding"/>
    <property type="evidence" value="ECO:0007669"/>
    <property type="project" value="TreeGrafter"/>
</dbReference>
<feature type="domain" description="CRIB" evidence="2">
    <location>
        <begin position="31"/>
        <end position="45"/>
    </location>
</feature>
<dbReference type="InterPro" id="IPR000095">
    <property type="entry name" value="CRIB_dom"/>
</dbReference>
<evidence type="ECO:0000313" key="5">
    <source>
        <dbReference type="RefSeq" id="XP_033785797.1"/>
    </source>
</evidence>
<dbReference type="GO" id="GO:0005737">
    <property type="term" value="C:cytoplasm"/>
    <property type="evidence" value="ECO:0007669"/>
    <property type="project" value="UniProtKB-ARBA"/>
</dbReference>
<dbReference type="Pfam" id="PF00786">
    <property type="entry name" value="PBD"/>
    <property type="match status" value="1"/>
</dbReference>
<proteinExistence type="predicted"/>
<dbReference type="RefSeq" id="XP_033785797.1">
    <property type="nucleotide sequence ID" value="XM_033929906.1"/>
</dbReference>
<reference evidence="4 5" key="1">
    <citation type="submission" date="2025-04" db="UniProtKB">
        <authorList>
            <consortium name="RefSeq"/>
        </authorList>
    </citation>
    <scope>IDENTIFICATION</scope>
</reference>
<organism evidence="3 4">
    <name type="scientific">Geotrypetes seraphini</name>
    <name type="common">Gaboon caecilian</name>
    <name type="synonym">Caecilia seraphini</name>
    <dbReference type="NCBI Taxonomy" id="260995"/>
    <lineage>
        <taxon>Eukaryota</taxon>
        <taxon>Metazoa</taxon>
        <taxon>Chordata</taxon>
        <taxon>Craniata</taxon>
        <taxon>Vertebrata</taxon>
        <taxon>Euteleostomi</taxon>
        <taxon>Amphibia</taxon>
        <taxon>Gymnophiona</taxon>
        <taxon>Geotrypetes</taxon>
    </lineage>
</organism>
<dbReference type="GO" id="GO:0030838">
    <property type="term" value="P:positive regulation of actin filament polymerization"/>
    <property type="evidence" value="ECO:0007669"/>
    <property type="project" value="TreeGrafter"/>
</dbReference>
<accession>A0A6P8PUM1</accession>
<dbReference type="PANTHER" id="PTHR15344:SF7">
    <property type="entry name" value="CDC42 EFFECTOR PROTEIN 1"/>
    <property type="match status" value="1"/>
</dbReference>
<protein>
    <submittedName>
        <fullName evidence="4 5">Cdc42 effector protein 1</fullName>
    </submittedName>
</protein>
<dbReference type="PANTHER" id="PTHR15344">
    <property type="entry name" value="CDC42 EFFECTOR PROTEIN BORG"/>
    <property type="match status" value="1"/>
</dbReference>
<keyword evidence="3" id="KW-1185">Reference proteome</keyword>